<dbReference type="PRINTS" id="PR00092">
    <property type="entry name" value="TYROSINASE"/>
</dbReference>
<proteinExistence type="predicted"/>
<evidence type="ECO:0000313" key="6">
    <source>
        <dbReference type="EMBL" id="KAL3109138.1"/>
    </source>
</evidence>
<dbReference type="InterPro" id="IPR050316">
    <property type="entry name" value="Tyrosinase/Hemocyanin"/>
</dbReference>
<sequence length="478" mass="53968">MVLQMWREARKAEIDGNLPSNDELPPPSHGLGLPTFRAPTHQELNAQPPPKVADERYACMNMTCLCSHIGGVLAASDQCSSRRVSAQTNQFDGATATNGKALRMEYRMLSDDQRARFHAAMQQLKRGFGSYEYDRLSALHSDPRMMPSAHSGPTFLLWHREYLKRLEIALRAIDPTVAIPYWDSSLDGRLPNPLDSVMWSSMFMGTTNDFGQIVNGEFANWITISGTFIQRTPDADGQLLKEEDIDALLSNPNLEHIFSFPDRPINGGCTLPNLNPANMIEIIHSDVHTWVGGDMSISFLSTLPLNIVYNLDTTTPSPTPRPPRGRFCYDSHECCTQWATRGACWTAPRYMNTWCPCSCQFDGCQPHPDEWSQYQQDPTGQICKDRHSQCERWANFHKTRHASHVSAHHIFNRWQSSNYPRNIMPKYNVSSSSGECARNAHWMAQNCAKSCGHCRAAIGTSRKCSLTMPKDYEMPIIH</sequence>
<dbReference type="AlphaFoldDB" id="A0ABD2L1W8"/>
<dbReference type="SMART" id="SM00254">
    <property type="entry name" value="ShKT"/>
    <property type="match status" value="2"/>
</dbReference>
<evidence type="ECO:0000313" key="7">
    <source>
        <dbReference type="Proteomes" id="UP001620626"/>
    </source>
</evidence>
<name>A0ABD2L1W8_9BILA</name>
<dbReference type="SUPFAM" id="SSF48056">
    <property type="entry name" value="Di-copper centre-containing domain"/>
    <property type="match status" value="1"/>
</dbReference>
<reference evidence="6 7" key="1">
    <citation type="submission" date="2024-10" db="EMBL/GenBank/DDBJ databases">
        <authorList>
            <person name="Kim D."/>
        </authorList>
    </citation>
    <scope>NUCLEOTIDE SEQUENCE [LARGE SCALE GENOMIC DNA]</scope>
    <source>
        <strain evidence="6">BH-2024</strain>
    </source>
</reference>
<comment type="caution">
    <text evidence="3">Lacks conserved residue(s) required for the propagation of feature annotation.</text>
</comment>
<dbReference type="PROSITE" id="PS00497">
    <property type="entry name" value="TYROSINASE_1"/>
    <property type="match status" value="1"/>
</dbReference>
<dbReference type="Pfam" id="PF00264">
    <property type="entry name" value="Tyrosinase"/>
    <property type="match status" value="1"/>
</dbReference>
<dbReference type="PROSITE" id="PS51670">
    <property type="entry name" value="SHKT"/>
    <property type="match status" value="1"/>
</dbReference>
<dbReference type="Proteomes" id="UP001620626">
    <property type="component" value="Unassembled WGS sequence"/>
</dbReference>
<comment type="caution">
    <text evidence="6">The sequence shown here is derived from an EMBL/GenBank/DDBJ whole genome shotgun (WGS) entry which is preliminary data.</text>
</comment>
<dbReference type="PANTHER" id="PTHR11474">
    <property type="entry name" value="TYROSINASE FAMILY MEMBER"/>
    <property type="match status" value="1"/>
</dbReference>
<organism evidence="6 7">
    <name type="scientific">Heterodera trifolii</name>
    <dbReference type="NCBI Taxonomy" id="157864"/>
    <lineage>
        <taxon>Eukaryota</taxon>
        <taxon>Metazoa</taxon>
        <taxon>Ecdysozoa</taxon>
        <taxon>Nematoda</taxon>
        <taxon>Chromadorea</taxon>
        <taxon>Rhabditida</taxon>
        <taxon>Tylenchina</taxon>
        <taxon>Tylenchomorpha</taxon>
        <taxon>Tylenchoidea</taxon>
        <taxon>Heteroderidae</taxon>
        <taxon>Heteroderinae</taxon>
        <taxon>Heterodera</taxon>
    </lineage>
</organism>
<keyword evidence="2" id="KW-0186">Copper</keyword>
<accession>A0ABD2L1W8</accession>
<evidence type="ECO:0000256" key="2">
    <source>
        <dbReference type="ARBA" id="ARBA00023008"/>
    </source>
</evidence>
<evidence type="ECO:0000256" key="3">
    <source>
        <dbReference type="PROSITE-ProRule" id="PRU01005"/>
    </source>
</evidence>
<evidence type="ECO:0000256" key="1">
    <source>
        <dbReference type="ARBA" id="ARBA00022723"/>
    </source>
</evidence>
<evidence type="ECO:0000259" key="5">
    <source>
        <dbReference type="PROSITE" id="PS51670"/>
    </source>
</evidence>
<keyword evidence="7" id="KW-1185">Reference proteome</keyword>
<dbReference type="InterPro" id="IPR003582">
    <property type="entry name" value="ShKT_dom"/>
</dbReference>
<dbReference type="Pfam" id="PF01549">
    <property type="entry name" value="ShK"/>
    <property type="match status" value="2"/>
</dbReference>
<dbReference type="EMBL" id="JBICBT010000577">
    <property type="protein sequence ID" value="KAL3109138.1"/>
    <property type="molecule type" value="Genomic_DNA"/>
</dbReference>
<keyword evidence="1" id="KW-0479">Metal-binding</keyword>
<feature type="domain" description="ShKT" evidence="5">
    <location>
        <begin position="328"/>
        <end position="364"/>
    </location>
</feature>
<dbReference type="InterPro" id="IPR002227">
    <property type="entry name" value="Tyrosinase_Cu-bd"/>
</dbReference>
<dbReference type="GO" id="GO:0046872">
    <property type="term" value="F:metal ion binding"/>
    <property type="evidence" value="ECO:0007669"/>
    <property type="project" value="UniProtKB-KW"/>
</dbReference>
<dbReference type="PANTHER" id="PTHR11474:SF126">
    <property type="entry name" value="TYROSINASE-LIKE PROTEIN TYR-1-RELATED"/>
    <property type="match status" value="1"/>
</dbReference>
<dbReference type="Gene3D" id="1.10.1280.10">
    <property type="entry name" value="Di-copper center containing domain from catechol oxidase"/>
    <property type="match status" value="1"/>
</dbReference>
<evidence type="ECO:0000256" key="4">
    <source>
        <dbReference type="SAM" id="MobiDB-lite"/>
    </source>
</evidence>
<gene>
    <name evidence="6" type="ORF">niasHT_013918</name>
</gene>
<protein>
    <recommendedName>
        <fullName evidence="5">ShKT domain-containing protein</fullName>
    </recommendedName>
</protein>
<dbReference type="InterPro" id="IPR008922">
    <property type="entry name" value="Di-copper_centre_dom_sf"/>
</dbReference>
<feature type="region of interest" description="Disordered" evidence="4">
    <location>
        <begin position="13"/>
        <end position="36"/>
    </location>
</feature>